<dbReference type="Proteomes" id="UP000287401">
    <property type="component" value="Unassembled WGS sequence"/>
</dbReference>
<reference evidence="2 4" key="2">
    <citation type="submission" date="2018-07" db="EMBL/GenBank/DDBJ databases">
        <title>Genomic and Epidemiologic Investigation of an Indolent Hospital Outbreak.</title>
        <authorList>
            <person name="Johnson R.C."/>
            <person name="Deming C."/>
            <person name="Conlan S."/>
            <person name="Zellmer C.J."/>
            <person name="Michelin A.V."/>
            <person name="Lee-Lin S."/>
            <person name="Thomas P.J."/>
            <person name="Park M."/>
            <person name="Weingarten R.A."/>
            <person name="Less J."/>
            <person name="Dekker J.P."/>
            <person name="Frank K.M."/>
            <person name="Musser K.A."/>
            <person name="Mcquiston J.R."/>
            <person name="Henderson D.K."/>
            <person name="Lau A.F."/>
            <person name="Palmore T.N."/>
            <person name="Segre J.A."/>
        </authorList>
    </citation>
    <scope>NUCLEOTIDE SEQUENCE [LARGE SCALE GENOMIC DNA]</scope>
    <source>
        <strain evidence="2 4">SK-NIH.Env6_1116</strain>
    </source>
</reference>
<sequence length="89" mass="9863">MTRLVQWGTILDGLQRFRGKIEFVLGCLPFTAGFIPAPLSDEQAILRFLLFIPCTGAFPRSAQRQPIDVVVGQLSTARLWAMLIAYVGP</sequence>
<dbReference type="Proteomes" id="UP000037029">
    <property type="component" value="Chromosome"/>
</dbReference>
<accession>A0A0J9FJ90</accession>
<name>A0A0J9FJ90_SPHYA</name>
<organism evidence="1 3">
    <name type="scientific">Sphingobium yanoikuyae</name>
    <name type="common">Sphingomonas yanoikuyae</name>
    <dbReference type="NCBI Taxonomy" id="13690"/>
    <lineage>
        <taxon>Bacteria</taxon>
        <taxon>Pseudomonadati</taxon>
        <taxon>Pseudomonadota</taxon>
        <taxon>Alphaproteobacteria</taxon>
        <taxon>Sphingomonadales</taxon>
        <taxon>Sphingomonadaceae</taxon>
        <taxon>Sphingobium</taxon>
    </lineage>
</organism>
<evidence type="ECO:0000313" key="1">
    <source>
        <dbReference type="EMBL" id="ATP21024.1"/>
    </source>
</evidence>
<gene>
    <name evidence="1" type="ORF">BV87_23300</name>
    <name evidence="2" type="ORF">DAH51_20515</name>
</gene>
<evidence type="ECO:0000313" key="3">
    <source>
        <dbReference type="Proteomes" id="UP000037029"/>
    </source>
</evidence>
<proteinExistence type="predicted"/>
<dbReference type="EMBL" id="CP020925">
    <property type="protein sequence ID" value="ATP21024.1"/>
    <property type="molecule type" value="Genomic_DNA"/>
</dbReference>
<dbReference type="AlphaFoldDB" id="A0A0J9FJ90"/>
<reference evidence="1 3" key="1">
    <citation type="submission" date="2017-04" db="EMBL/GenBank/DDBJ databases">
        <title>Characterization, genome and methylation analysis of a phthalic acid esters degrading strain Sphingobium yanoikuyae SHJ.</title>
        <authorList>
            <person name="Feng L."/>
        </authorList>
    </citation>
    <scope>NUCLEOTIDE SEQUENCE [LARGE SCALE GENOMIC DNA]</scope>
    <source>
        <strain evidence="1 3">SHJ</strain>
    </source>
</reference>
<protein>
    <submittedName>
        <fullName evidence="1">Uncharacterized protein</fullName>
    </submittedName>
</protein>
<evidence type="ECO:0000313" key="4">
    <source>
        <dbReference type="Proteomes" id="UP000287401"/>
    </source>
</evidence>
<evidence type="ECO:0000313" key="2">
    <source>
        <dbReference type="EMBL" id="RSU54131.1"/>
    </source>
</evidence>
<dbReference type="EMBL" id="QRAL01000030">
    <property type="protein sequence ID" value="RSU54131.1"/>
    <property type="molecule type" value="Genomic_DNA"/>
</dbReference>